<dbReference type="Proteomes" id="UP000032046">
    <property type="component" value="Unassembled WGS sequence"/>
</dbReference>
<proteinExistence type="predicted"/>
<protein>
    <submittedName>
        <fullName evidence="1">Uncharacterized protein</fullName>
    </submittedName>
</protein>
<reference evidence="1 2" key="1">
    <citation type="submission" date="2015-01" db="EMBL/GenBank/DDBJ databases">
        <title>Comparative genomics of non-oral Prevotella species.</title>
        <authorList>
            <person name="Accetto T."/>
            <person name="Nograsek B."/>
            <person name="Avgustin G."/>
        </authorList>
    </citation>
    <scope>NUCLEOTIDE SEQUENCE [LARGE SCALE GENOMIC DNA]</scope>
    <source>
        <strain evidence="1 2">P5-119</strain>
    </source>
</reference>
<dbReference type="OrthoDB" id="1030533at2"/>
<gene>
    <name evidence="1" type="ORF">ST44_12765</name>
</gene>
<evidence type="ECO:0000313" key="2">
    <source>
        <dbReference type="Proteomes" id="UP000032046"/>
    </source>
</evidence>
<evidence type="ECO:0000313" key="1">
    <source>
        <dbReference type="EMBL" id="KIP59850.1"/>
    </source>
</evidence>
<accession>A0A0D0HA59</accession>
<keyword evidence="2" id="KW-1185">Reference proteome</keyword>
<sequence length="116" mass="13756">MTTIQSILYRLTKAVSGTDKELYTEDELNKFASFYLDKWDENTSENVIAESFTDSWWKTDRTCRRCSVCGKLMREGYCVDMGAAYYCTDECLHTEYSDEEWAEECENNDQSYYTEW</sequence>
<dbReference type="STRING" id="1602171.ST44_12765"/>
<organism evidence="1 2">
    <name type="scientific">Prevotella pectinovora</name>
    <dbReference type="NCBI Taxonomy" id="1602169"/>
    <lineage>
        <taxon>Bacteria</taxon>
        <taxon>Pseudomonadati</taxon>
        <taxon>Bacteroidota</taxon>
        <taxon>Bacteroidia</taxon>
        <taxon>Bacteroidales</taxon>
        <taxon>Prevotellaceae</taxon>
        <taxon>Prevotella</taxon>
    </lineage>
</organism>
<name>A0A0D0HA59_9BACT</name>
<dbReference type="EMBL" id="JXQK01000090">
    <property type="protein sequence ID" value="KIP59850.1"/>
    <property type="molecule type" value="Genomic_DNA"/>
</dbReference>
<dbReference type="RefSeq" id="WP_042520257.1">
    <property type="nucleotide sequence ID" value="NZ_JXQI01000047.1"/>
</dbReference>
<comment type="caution">
    <text evidence="1">The sequence shown here is derived from an EMBL/GenBank/DDBJ whole genome shotgun (WGS) entry which is preliminary data.</text>
</comment>
<dbReference type="AlphaFoldDB" id="A0A0D0HA59"/>